<gene>
    <name evidence="2" type="ORF">ACFQJ6_05335</name>
</gene>
<dbReference type="EMBL" id="JBHSZH010000005">
    <property type="protein sequence ID" value="MFC7079649.1"/>
    <property type="molecule type" value="Genomic_DNA"/>
</dbReference>
<dbReference type="RefSeq" id="WP_276279273.1">
    <property type="nucleotide sequence ID" value="NZ_CP119809.1"/>
</dbReference>
<evidence type="ECO:0000313" key="3">
    <source>
        <dbReference type="Proteomes" id="UP001596407"/>
    </source>
</evidence>
<feature type="transmembrane region" description="Helical" evidence="1">
    <location>
        <begin position="166"/>
        <end position="186"/>
    </location>
</feature>
<accession>A0ABD5WNM8</accession>
<dbReference type="InterPro" id="IPR056918">
    <property type="entry name" value="8xMP"/>
</dbReference>
<name>A0ABD5WNM8_9EURY</name>
<keyword evidence="1" id="KW-1133">Transmembrane helix</keyword>
<protein>
    <submittedName>
        <fullName evidence="2">Uncharacterized protein</fullName>
    </submittedName>
</protein>
<keyword evidence="1" id="KW-0472">Membrane</keyword>
<dbReference type="Proteomes" id="UP001596407">
    <property type="component" value="Unassembled WGS sequence"/>
</dbReference>
<dbReference type="Pfam" id="PF24838">
    <property type="entry name" value="8xMP"/>
    <property type="match status" value="1"/>
</dbReference>
<proteinExistence type="predicted"/>
<keyword evidence="1" id="KW-0812">Transmembrane</keyword>
<evidence type="ECO:0000256" key="1">
    <source>
        <dbReference type="SAM" id="Phobius"/>
    </source>
</evidence>
<feature type="transmembrane region" description="Helical" evidence="1">
    <location>
        <begin position="71"/>
        <end position="91"/>
    </location>
</feature>
<feature type="transmembrane region" description="Helical" evidence="1">
    <location>
        <begin position="140"/>
        <end position="160"/>
    </location>
</feature>
<comment type="caution">
    <text evidence="2">The sequence shown here is derived from an EMBL/GenBank/DDBJ whole genome shotgun (WGS) entry which is preliminary data.</text>
</comment>
<evidence type="ECO:0000313" key="2">
    <source>
        <dbReference type="EMBL" id="MFC7079649.1"/>
    </source>
</evidence>
<reference evidence="2 3" key="1">
    <citation type="journal article" date="2019" name="Int. J. Syst. Evol. Microbiol.">
        <title>The Global Catalogue of Microorganisms (GCM) 10K type strain sequencing project: providing services to taxonomists for standard genome sequencing and annotation.</title>
        <authorList>
            <consortium name="The Broad Institute Genomics Platform"/>
            <consortium name="The Broad Institute Genome Sequencing Center for Infectious Disease"/>
            <person name="Wu L."/>
            <person name="Ma J."/>
        </authorList>
    </citation>
    <scope>NUCLEOTIDE SEQUENCE [LARGE SCALE GENOMIC DNA]</scope>
    <source>
        <strain evidence="2 3">DT72</strain>
    </source>
</reference>
<dbReference type="AlphaFoldDB" id="A0ABD5WNM8"/>
<sequence>MNDEESESSNNTGEAVGQNPELEQWKFYGQSTHQVSNRRLKNNRFYLRLLIALLGVAGIGAKLGYVTPVGIMFIGAIGLPFCVLWTFHILSYKQLNSGKYRVLWEIADNLPYDPFKMEWERLKEGEKPDVYIKHTTVEVWWPRVFGFFYAVLFVYGALSLLKMLDFYWWAVGLLAAIWGVYAFFVIRGESPTQKYWDYTGEE</sequence>
<organism evidence="2 3">
    <name type="scientific">Halorussus caseinilyticus</name>
    <dbReference type="NCBI Taxonomy" id="3034025"/>
    <lineage>
        <taxon>Archaea</taxon>
        <taxon>Methanobacteriati</taxon>
        <taxon>Methanobacteriota</taxon>
        <taxon>Stenosarchaea group</taxon>
        <taxon>Halobacteria</taxon>
        <taxon>Halobacteriales</taxon>
        <taxon>Haladaptataceae</taxon>
        <taxon>Halorussus</taxon>
    </lineage>
</organism>
<keyword evidence="3" id="KW-1185">Reference proteome</keyword>
<feature type="transmembrane region" description="Helical" evidence="1">
    <location>
        <begin position="45"/>
        <end position="65"/>
    </location>
</feature>
<dbReference type="GeneID" id="79303837"/>